<dbReference type="PANTHER" id="PTHR12526:SF640">
    <property type="entry name" value="COLANIC ACID BIOSYNTHESIS GLYCOSYLTRANSFERASE WCAL-RELATED"/>
    <property type="match status" value="1"/>
</dbReference>
<dbReference type="EMBL" id="PTIU01000024">
    <property type="protein sequence ID" value="PPK53803.1"/>
    <property type="molecule type" value="Genomic_DNA"/>
</dbReference>
<proteinExistence type="inferred from homology"/>
<gene>
    <name evidence="6" type="ORF">B0H24_102431</name>
    <name evidence="5" type="ORF">BY455_10931</name>
</gene>
<dbReference type="Pfam" id="PF00534">
    <property type="entry name" value="Glycos_transf_1"/>
    <property type="match status" value="1"/>
</dbReference>
<dbReference type="PANTHER" id="PTHR12526">
    <property type="entry name" value="GLYCOSYLTRANSFERASE"/>
    <property type="match status" value="1"/>
</dbReference>
<evidence type="ECO:0000313" key="7">
    <source>
        <dbReference type="Proteomes" id="UP000239446"/>
    </source>
</evidence>
<dbReference type="GO" id="GO:0016757">
    <property type="term" value="F:glycosyltransferase activity"/>
    <property type="evidence" value="ECO:0007669"/>
    <property type="project" value="UniProtKB-KW"/>
</dbReference>
<dbReference type="Proteomes" id="UP000239446">
    <property type="component" value="Unassembled WGS sequence"/>
</dbReference>
<dbReference type="AlphaFoldDB" id="A0A2S6G3W1"/>
<reference evidence="5 8" key="1">
    <citation type="submission" date="2018-02" db="EMBL/GenBank/DDBJ databases">
        <title>Deep subsurface shale carbon reservoir microbial communities from Ohio and West Virginia, USA.</title>
        <authorList>
            <person name="Wrighton K."/>
        </authorList>
    </citation>
    <scope>NUCLEOTIDE SEQUENCE [LARGE SCALE GENOMIC DNA]</scope>
    <source>
        <strain evidence="5 8">UTICA-S1B6</strain>
    </source>
</reference>
<keyword evidence="8" id="KW-1185">Reference proteome</keyword>
<dbReference type="InterPro" id="IPR001296">
    <property type="entry name" value="Glyco_trans_1"/>
</dbReference>
<dbReference type="EMBL" id="PTIT01000009">
    <property type="protein sequence ID" value="PPK51780.1"/>
    <property type="molecule type" value="Genomic_DNA"/>
</dbReference>
<comment type="caution">
    <text evidence="6">The sequence shown here is derived from an EMBL/GenBank/DDBJ whole genome shotgun (WGS) entry which is preliminary data.</text>
</comment>
<sequence length="280" mass="31003">MSLLQRTKADVVIAHCSRSIALMKRAARGRVPVVCVMHSLNPKRCVDADAFINITRCIEERLKAEGAEGKPHFLVPNMLPDSQEVLPPERPYQQPVHLGAIGRFVQYKGFDLFLAALGLLKDKRVPFTATLAGDGAERELLENQIKQLGLRDRVSMPGWLPNSATLFERIDILCVPSRHEPFGLIILEAFNYGIPLVVTSAEGPSEICRDGEEALVCPVDDPKALAVAMERLIADSAQASHLRRQGFQTLKQRYVPEVVGERLELALETVVANQPQRPGM</sequence>
<dbReference type="Proteomes" id="UP000239648">
    <property type="component" value="Unassembled WGS sequence"/>
</dbReference>
<accession>A0A2S6G3W1</accession>
<keyword evidence="3 6" id="KW-0808">Transferase</keyword>
<evidence type="ECO:0000256" key="3">
    <source>
        <dbReference type="ARBA" id="ARBA00022679"/>
    </source>
</evidence>
<organism evidence="6 7">
    <name type="scientific">Marinobacter persicus</name>
    <dbReference type="NCBI Taxonomy" id="930118"/>
    <lineage>
        <taxon>Bacteria</taxon>
        <taxon>Pseudomonadati</taxon>
        <taxon>Pseudomonadota</taxon>
        <taxon>Gammaproteobacteria</taxon>
        <taxon>Pseudomonadales</taxon>
        <taxon>Marinobacteraceae</taxon>
        <taxon>Marinobacter</taxon>
    </lineage>
</organism>
<dbReference type="Gene3D" id="3.40.50.2000">
    <property type="entry name" value="Glycogen Phosphorylase B"/>
    <property type="match status" value="2"/>
</dbReference>
<dbReference type="SUPFAM" id="SSF53756">
    <property type="entry name" value="UDP-Glycosyltransferase/glycogen phosphorylase"/>
    <property type="match status" value="1"/>
</dbReference>
<dbReference type="GO" id="GO:1901135">
    <property type="term" value="P:carbohydrate derivative metabolic process"/>
    <property type="evidence" value="ECO:0007669"/>
    <property type="project" value="UniProtKB-ARBA"/>
</dbReference>
<feature type="domain" description="Glycosyl transferase family 1" evidence="4">
    <location>
        <begin position="97"/>
        <end position="246"/>
    </location>
</feature>
<evidence type="ECO:0000256" key="1">
    <source>
        <dbReference type="ARBA" id="ARBA00009481"/>
    </source>
</evidence>
<dbReference type="CDD" id="cd03801">
    <property type="entry name" value="GT4_PimA-like"/>
    <property type="match status" value="1"/>
</dbReference>
<evidence type="ECO:0000259" key="4">
    <source>
        <dbReference type="Pfam" id="PF00534"/>
    </source>
</evidence>
<name>A0A2S6G3W1_9GAMM</name>
<protein>
    <submittedName>
        <fullName evidence="6">Glycosyltransferase involved in cell wall biosynthesis</fullName>
    </submittedName>
</protein>
<evidence type="ECO:0000256" key="2">
    <source>
        <dbReference type="ARBA" id="ARBA00022676"/>
    </source>
</evidence>
<keyword evidence="2" id="KW-0328">Glycosyltransferase</keyword>
<evidence type="ECO:0000313" key="5">
    <source>
        <dbReference type="EMBL" id="PPK51780.1"/>
    </source>
</evidence>
<evidence type="ECO:0000313" key="8">
    <source>
        <dbReference type="Proteomes" id="UP000239648"/>
    </source>
</evidence>
<reference evidence="6 7" key="2">
    <citation type="submission" date="2018-02" db="EMBL/GenBank/DDBJ databases">
        <title>Subsurface microbial communities from deep shales in Ohio and West Virginia, USA.</title>
        <authorList>
            <person name="Wrighton K."/>
        </authorList>
    </citation>
    <scope>NUCLEOTIDE SEQUENCE [LARGE SCALE GENOMIC DNA]</scope>
    <source>
        <strain evidence="6 7">UTICA-S1B9</strain>
    </source>
</reference>
<comment type="similarity">
    <text evidence="1">Belongs to the glycosyltransferase group 1 family. Glycosyltransferase 4 subfamily.</text>
</comment>
<evidence type="ECO:0000313" key="6">
    <source>
        <dbReference type="EMBL" id="PPK53803.1"/>
    </source>
</evidence>